<dbReference type="Proteomes" id="UP000218767">
    <property type="component" value="Unassembled WGS sequence"/>
</dbReference>
<organism evidence="1 2">
    <name type="scientific">SAR86 cluster bacterium</name>
    <dbReference type="NCBI Taxonomy" id="2030880"/>
    <lineage>
        <taxon>Bacteria</taxon>
        <taxon>Pseudomonadati</taxon>
        <taxon>Pseudomonadota</taxon>
        <taxon>Gammaproteobacteria</taxon>
        <taxon>SAR86 cluster</taxon>
    </lineage>
</organism>
<dbReference type="InterPro" id="IPR016545">
    <property type="entry name" value="UCP009120_prtse"/>
</dbReference>
<reference evidence="2" key="1">
    <citation type="submission" date="2017-08" db="EMBL/GenBank/DDBJ databases">
        <title>A dynamic microbial community with high functional redundancy inhabits the cold, oxic subseafloor aquifer.</title>
        <authorList>
            <person name="Tully B.J."/>
            <person name="Wheat C.G."/>
            <person name="Glazer B.T."/>
            <person name="Huber J.A."/>
        </authorList>
    </citation>
    <scope>NUCLEOTIDE SEQUENCE [LARGE SCALE GENOMIC DNA]</scope>
</reference>
<evidence type="ECO:0000313" key="2">
    <source>
        <dbReference type="Proteomes" id="UP000218767"/>
    </source>
</evidence>
<dbReference type="AlphaFoldDB" id="A0A2A4XIR6"/>
<dbReference type="PIRSF" id="PIRSF009120">
    <property type="entry name" value="UCP009120_prtse"/>
    <property type="match status" value="1"/>
</dbReference>
<dbReference type="EMBL" id="NVUL01000002">
    <property type="protein sequence ID" value="PCI82181.1"/>
    <property type="molecule type" value="Genomic_DNA"/>
</dbReference>
<accession>A0A2A4XIR6</accession>
<dbReference type="SUPFAM" id="SSF56235">
    <property type="entry name" value="N-terminal nucleophile aminohydrolases (Ntn hydrolases)"/>
    <property type="match status" value="1"/>
</dbReference>
<gene>
    <name evidence="1" type="ORF">COB20_00825</name>
</gene>
<protein>
    <submittedName>
        <fullName evidence="1">Peptidase</fullName>
    </submittedName>
</protein>
<proteinExistence type="predicted"/>
<sequence>MTYCVAVSVDAGMVFCSDSLTNAGIDQVSTYSKMFHFGIDGERQIIILCAGNLATSQATIATIKSDIRKEADVNLLNIETLEEAADYIGDISREQQEKRTIEGKKFEASFIIGGQIGSAKHETILVYPEGNHITTSTDTPYLQIGESKYGKPILDRILQPDLDLDTSAMCALVSMDSTLRSNLSVGPPIEMLIYKTGSLTATNLHRFEEDSEFLRDIKKSWDQLLKKAFLRMPPLTWATNWDRLGRERNGAS</sequence>
<dbReference type="InterPro" id="IPR029055">
    <property type="entry name" value="Ntn_hydrolases_N"/>
</dbReference>
<comment type="caution">
    <text evidence="1">The sequence shown here is derived from an EMBL/GenBank/DDBJ whole genome shotgun (WGS) entry which is preliminary data.</text>
</comment>
<dbReference type="Gene3D" id="3.60.20.10">
    <property type="entry name" value="Glutamine Phosphoribosylpyrophosphate, subunit 1, domain 1"/>
    <property type="match status" value="1"/>
</dbReference>
<name>A0A2A4XIR6_9GAMM</name>
<evidence type="ECO:0000313" key="1">
    <source>
        <dbReference type="EMBL" id="PCI82181.1"/>
    </source>
</evidence>